<keyword evidence="3" id="KW-0813">Transport</keyword>
<dbReference type="PANTHER" id="PTHR31645:SF11">
    <property type="entry name" value="METAL-NICOTIANAMINE TRANSPORTER YSL1"/>
    <property type="match status" value="1"/>
</dbReference>
<keyword evidence="8" id="KW-0547">Nucleotide-binding</keyword>
<dbReference type="Proteomes" id="UP000243975">
    <property type="component" value="Unassembled WGS sequence"/>
</dbReference>
<proteinExistence type="inferred from homology"/>
<keyword evidence="9" id="KW-1185">Reference proteome</keyword>
<dbReference type="PANTHER" id="PTHR31645">
    <property type="entry name" value="OLIGOPEPTIDE TRANSPORTER YGL114W-RELATED"/>
    <property type="match status" value="1"/>
</dbReference>
<evidence type="ECO:0000313" key="9">
    <source>
        <dbReference type="Proteomes" id="UP000243975"/>
    </source>
</evidence>
<keyword evidence="8" id="KW-0067">ATP-binding</keyword>
<dbReference type="InterPro" id="IPR045035">
    <property type="entry name" value="YSL-like"/>
</dbReference>
<evidence type="ECO:0000256" key="6">
    <source>
        <dbReference type="ARBA" id="ARBA00023136"/>
    </source>
</evidence>
<keyword evidence="6" id="KW-0472">Membrane</keyword>
<dbReference type="Pfam" id="PF00271">
    <property type="entry name" value="Helicase_C"/>
    <property type="match status" value="1"/>
</dbReference>
<dbReference type="GO" id="GO:0048316">
    <property type="term" value="P:seed development"/>
    <property type="evidence" value="ECO:0007669"/>
    <property type="project" value="TreeGrafter"/>
</dbReference>
<dbReference type="InterPro" id="IPR004813">
    <property type="entry name" value="OPT"/>
</dbReference>
<organism evidence="8 9">
    <name type="scientific">Cynara cardunculus var. scolymus</name>
    <name type="common">Globe artichoke</name>
    <name type="synonym">Cynara scolymus</name>
    <dbReference type="NCBI Taxonomy" id="59895"/>
    <lineage>
        <taxon>Eukaryota</taxon>
        <taxon>Viridiplantae</taxon>
        <taxon>Streptophyta</taxon>
        <taxon>Embryophyta</taxon>
        <taxon>Tracheophyta</taxon>
        <taxon>Spermatophyta</taxon>
        <taxon>Magnoliopsida</taxon>
        <taxon>eudicotyledons</taxon>
        <taxon>Gunneridae</taxon>
        <taxon>Pentapetalae</taxon>
        <taxon>asterids</taxon>
        <taxon>campanulids</taxon>
        <taxon>Asterales</taxon>
        <taxon>Asteraceae</taxon>
        <taxon>Carduoideae</taxon>
        <taxon>Cardueae</taxon>
        <taxon>Carduinae</taxon>
        <taxon>Cynara</taxon>
    </lineage>
</organism>
<keyword evidence="4" id="KW-0812">Transmembrane</keyword>
<comment type="subcellular location">
    <subcellularLocation>
        <location evidence="1">Membrane</location>
        <topology evidence="1">Multi-pass membrane protein</topology>
    </subcellularLocation>
</comment>
<comment type="caution">
    <text evidence="8">The sequence shown here is derived from an EMBL/GenBank/DDBJ whole genome shotgun (WGS) entry which is preliminary data.</text>
</comment>
<evidence type="ECO:0000256" key="3">
    <source>
        <dbReference type="ARBA" id="ARBA00022448"/>
    </source>
</evidence>
<evidence type="ECO:0000259" key="7">
    <source>
        <dbReference type="PROSITE" id="PS51194"/>
    </source>
</evidence>
<dbReference type="AlphaFoldDB" id="A0A124RRS4"/>
<dbReference type="Gramene" id="KVH28555">
    <property type="protein sequence ID" value="KVH28555"/>
    <property type="gene ID" value="Ccrd_025838"/>
</dbReference>
<dbReference type="Pfam" id="PF03169">
    <property type="entry name" value="OPT"/>
    <property type="match status" value="1"/>
</dbReference>
<dbReference type="STRING" id="59895.A0A124RRS4"/>
<dbReference type="GO" id="GO:0010039">
    <property type="term" value="P:response to iron ion"/>
    <property type="evidence" value="ECO:0007669"/>
    <property type="project" value="TreeGrafter"/>
</dbReference>
<comment type="similarity">
    <text evidence="2">Belongs to the YSL (TC 2.A.67.2) family.</text>
</comment>
<accession>A0A124RRS4</accession>
<dbReference type="GO" id="GO:0004386">
    <property type="term" value="F:helicase activity"/>
    <property type="evidence" value="ECO:0007669"/>
    <property type="project" value="UniProtKB-KW"/>
</dbReference>
<evidence type="ECO:0000256" key="1">
    <source>
        <dbReference type="ARBA" id="ARBA00004141"/>
    </source>
</evidence>
<evidence type="ECO:0000256" key="4">
    <source>
        <dbReference type="ARBA" id="ARBA00022692"/>
    </source>
</evidence>
<dbReference type="GO" id="GO:0051980">
    <property type="term" value="F:iron-nicotianamine transmembrane transporter activity"/>
    <property type="evidence" value="ECO:0007669"/>
    <property type="project" value="TreeGrafter"/>
</dbReference>
<dbReference type="InterPro" id="IPR027417">
    <property type="entry name" value="P-loop_NTPase"/>
</dbReference>
<feature type="domain" description="Helicase C-terminal" evidence="7">
    <location>
        <begin position="1"/>
        <end position="93"/>
    </location>
</feature>
<keyword evidence="8" id="KW-0378">Hydrolase</keyword>
<dbReference type="EMBL" id="LEKV01006954">
    <property type="protein sequence ID" value="KVH28555.1"/>
    <property type="molecule type" value="Genomic_DNA"/>
</dbReference>
<dbReference type="Gene3D" id="3.40.50.300">
    <property type="entry name" value="P-loop containing nucleotide triphosphate hydrolases"/>
    <property type="match status" value="1"/>
</dbReference>
<keyword evidence="5" id="KW-1133">Transmembrane helix</keyword>
<dbReference type="GO" id="GO:0035673">
    <property type="term" value="F:oligopeptide transmembrane transporter activity"/>
    <property type="evidence" value="ECO:0007669"/>
    <property type="project" value="InterPro"/>
</dbReference>
<evidence type="ECO:0000256" key="2">
    <source>
        <dbReference type="ARBA" id="ARBA00010276"/>
    </source>
</evidence>
<keyword evidence="8" id="KW-0347">Helicase</keyword>
<dbReference type="InterPro" id="IPR001650">
    <property type="entry name" value="Helicase_C-like"/>
</dbReference>
<dbReference type="GO" id="GO:0005886">
    <property type="term" value="C:plasma membrane"/>
    <property type="evidence" value="ECO:0007669"/>
    <property type="project" value="TreeGrafter"/>
</dbReference>
<dbReference type="PROSITE" id="PS51194">
    <property type="entry name" value="HELICASE_CTER"/>
    <property type="match status" value="1"/>
</dbReference>
<evidence type="ECO:0000256" key="5">
    <source>
        <dbReference type="ARBA" id="ARBA00022989"/>
    </source>
</evidence>
<feature type="non-terminal residue" evidence="8">
    <location>
        <position position="222"/>
    </location>
</feature>
<reference evidence="8 9" key="1">
    <citation type="journal article" date="2016" name="Sci. Rep.">
        <title>The genome sequence of the outbreeding globe artichoke constructed de novo incorporating a phase-aware low-pass sequencing strategy of F1 progeny.</title>
        <authorList>
            <person name="Scaglione D."/>
            <person name="Reyes-Chin-Wo S."/>
            <person name="Acquadro A."/>
            <person name="Froenicke L."/>
            <person name="Portis E."/>
            <person name="Beitel C."/>
            <person name="Tirone M."/>
            <person name="Mauro R."/>
            <person name="Lo Monaco A."/>
            <person name="Mauromicale G."/>
            <person name="Faccioli P."/>
            <person name="Cattivelli L."/>
            <person name="Rieseberg L."/>
            <person name="Michelmore R."/>
            <person name="Lanteri S."/>
        </authorList>
    </citation>
    <scope>NUCLEOTIDE SEQUENCE [LARGE SCALE GENOMIC DNA]</scope>
    <source>
        <strain evidence="8">2C</strain>
    </source>
</reference>
<dbReference type="SUPFAM" id="SSF52540">
    <property type="entry name" value="P-loop containing nucleoside triphosphate hydrolases"/>
    <property type="match status" value="1"/>
</dbReference>
<evidence type="ECO:0000313" key="8">
    <source>
        <dbReference type="EMBL" id="KVH28555.1"/>
    </source>
</evidence>
<name>A0A124RRS4_CYNCS</name>
<gene>
    <name evidence="8" type="ORF">Ccrd_025838</name>
</gene>
<protein>
    <submittedName>
        <fullName evidence="8">Helicase, C-terminal</fullName>
    </submittedName>
</protein>
<sequence>VSLVINYDLPNNRELYIHRIGRSGRFGRKNSTDCMMLFVVNPVYQINNGATFVKVDIIYSKRDNSSALLFLGTVFDVFHFQIDGYNVSLDDGGGKDPEGIWKCMSLGYSTKKTNSTIGQCNYREVFSFNIFREEIEKKDDDHDHLQVSKRQQRWTKQITIRGVVISIILRSIYTVIAMKLNLTTGMTPNLNVSAALLGFMYMKTWTKILQKYGISTVPFTKH</sequence>